<evidence type="ECO:0000313" key="4">
    <source>
        <dbReference type="EMBL" id="MDQ0467118.1"/>
    </source>
</evidence>
<keyword evidence="1" id="KW-0732">Signal</keyword>
<organism evidence="4 5">
    <name type="scientific">Labrys wisconsinensis</name>
    <dbReference type="NCBI Taxonomy" id="425677"/>
    <lineage>
        <taxon>Bacteria</taxon>
        <taxon>Pseudomonadati</taxon>
        <taxon>Pseudomonadota</taxon>
        <taxon>Alphaproteobacteria</taxon>
        <taxon>Hyphomicrobiales</taxon>
        <taxon>Xanthobacteraceae</taxon>
        <taxon>Labrys</taxon>
    </lineage>
</organism>
<evidence type="ECO:0000313" key="5">
    <source>
        <dbReference type="Proteomes" id="UP001242480"/>
    </source>
</evidence>
<accession>A0ABU0IYM5</accession>
<evidence type="ECO:0000259" key="3">
    <source>
        <dbReference type="Pfam" id="PF13501"/>
    </source>
</evidence>
<dbReference type="InterPro" id="IPR032711">
    <property type="entry name" value="SoxY"/>
</dbReference>
<sequence>MMTISRRAALIGGLVVGVAPLSAARAVAADESEATWTSIKPDIFGDKPIEEASPIVSLDAPKRAEDAAIVPFDIHVRLPDGDARTLRSISLVVDENPSPLVATFTLGAGSKSFDLSTRARVNSYSFVRAVVETSDGALHMTKAYVKAAGGCSAPAAKDPVEAKAHLGEMRFRSFADTGRPEAQVQIRHPNNSGMQMDQVTRLYTPAWFIQNLAVKQGPHLLFTMEGGISVSEDPTFRFSYRPDGEPVSVEAKDTQGTVFKKEFPGGQGS</sequence>
<keyword evidence="5" id="KW-1185">Reference proteome</keyword>
<comment type="caution">
    <text evidence="4">The sequence shown here is derived from an EMBL/GenBank/DDBJ whole genome shotgun (WGS) entry which is preliminary data.</text>
</comment>
<dbReference type="Pfam" id="PF08770">
    <property type="entry name" value="SoxZ"/>
    <property type="match status" value="1"/>
</dbReference>
<dbReference type="InterPro" id="IPR013783">
    <property type="entry name" value="Ig-like_fold"/>
</dbReference>
<dbReference type="NCBIfam" id="TIGR04557">
    <property type="entry name" value="fuse_rel_SoxYZ"/>
    <property type="match status" value="1"/>
</dbReference>
<protein>
    <submittedName>
        <fullName evidence="4">Sulfur-oxidizing protein SoxY</fullName>
    </submittedName>
</protein>
<evidence type="ECO:0000259" key="2">
    <source>
        <dbReference type="Pfam" id="PF08770"/>
    </source>
</evidence>
<evidence type="ECO:0000256" key="1">
    <source>
        <dbReference type="SAM" id="SignalP"/>
    </source>
</evidence>
<feature type="domain" description="Ig-like SoxY" evidence="3">
    <location>
        <begin position="42"/>
        <end position="151"/>
    </location>
</feature>
<dbReference type="Gene3D" id="2.60.40.2470">
    <property type="entry name" value="SoxY domain"/>
    <property type="match status" value="1"/>
</dbReference>
<dbReference type="Gene3D" id="2.60.40.10">
    <property type="entry name" value="Immunoglobulins"/>
    <property type="match status" value="1"/>
</dbReference>
<gene>
    <name evidence="4" type="ORF">QO011_000113</name>
</gene>
<dbReference type="InterPro" id="IPR030831">
    <property type="entry name" value="Fuse-rel_SoxYZ"/>
</dbReference>
<dbReference type="RefSeq" id="WP_307266355.1">
    <property type="nucleotide sequence ID" value="NZ_JAUSVX010000001.1"/>
</dbReference>
<dbReference type="InterPro" id="IPR038162">
    <property type="entry name" value="SoxY_sf"/>
</dbReference>
<feature type="chain" id="PRO_5047178700" evidence="1">
    <location>
        <begin position="29"/>
        <end position="269"/>
    </location>
</feature>
<dbReference type="Proteomes" id="UP001242480">
    <property type="component" value="Unassembled WGS sequence"/>
</dbReference>
<name>A0ABU0IYM5_9HYPH</name>
<dbReference type="EMBL" id="JAUSVX010000001">
    <property type="protein sequence ID" value="MDQ0467118.1"/>
    <property type="molecule type" value="Genomic_DNA"/>
</dbReference>
<dbReference type="SUPFAM" id="SSF81296">
    <property type="entry name" value="E set domains"/>
    <property type="match status" value="1"/>
</dbReference>
<dbReference type="Pfam" id="PF13501">
    <property type="entry name" value="SoxY"/>
    <property type="match status" value="1"/>
</dbReference>
<dbReference type="InterPro" id="IPR014756">
    <property type="entry name" value="Ig_E-set"/>
</dbReference>
<dbReference type="InterPro" id="IPR014880">
    <property type="entry name" value="SoxZ_dom"/>
</dbReference>
<reference evidence="4 5" key="1">
    <citation type="submission" date="2023-07" db="EMBL/GenBank/DDBJ databases">
        <title>Genomic Encyclopedia of Type Strains, Phase IV (KMG-IV): sequencing the most valuable type-strain genomes for metagenomic binning, comparative biology and taxonomic classification.</title>
        <authorList>
            <person name="Goeker M."/>
        </authorList>
    </citation>
    <scope>NUCLEOTIDE SEQUENCE [LARGE SCALE GENOMIC DNA]</scope>
    <source>
        <strain evidence="4 5">DSM 19619</strain>
    </source>
</reference>
<proteinExistence type="predicted"/>
<feature type="signal peptide" evidence="1">
    <location>
        <begin position="1"/>
        <end position="28"/>
    </location>
</feature>
<feature type="domain" description="Sulphur oxidation protein SoxZ" evidence="2">
    <location>
        <begin position="180"/>
        <end position="263"/>
    </location>
</feature>